<dbReference type="AlphaFoldDB" id="A0A8X6NAG8"/>
<keyword evidence="2" id="KW-1185">Reference proteome</keyword>
<name>A0A8X6NAG8_NEPPI</name>
<gene>
    <name evidence="1" type="ORF">NPIL_35231</name>
</gene>
<organism evidence="1 2">
    <name type="scientific">Nephila pilipes</name>
    <name type="common">Giant wood spider</name>
    <name type="synonym">Nephila maculata</name>
    <dbReference type="NCBI Taxonomy" id="299642"/>
    <lineage>
        <taxon>Eukaryota</taxon>
        <taxon>Metazoa</taxon>
        <taxon>Ecdysozoa</taxon>
        <taxon>Arthropoda</taxon>
        <taxon>Chelicerata</taxon>
        <taxon>Arachnida</taxon>
        <taxon>Araneae</taxon>
        <taxon>Araneomorphae</taxon>
        <taxon>Entelegynae</taxon>
        <taxon>Araneoidea</taxon>
        <taxon>Nephilidae</taxon>
        <taxon>Nephila</taxon>
    </lineage>
</organism>
<protein>
    <submittedName>
        <fullName evidence="1">Uncharacterized protein</fullName>
    </submittedName>
</protein>
<dbReference type="EMBL" id="BMAW01007400">
    <property type="protein sequence ID" value="GFT03641.1"/>
    <property type="molecule type" value="Genomic_DNA"/>
</dbReference>
<sequence length="102" mass="11826">MGDVLAKIVNPDKSSSRPSLRTHLEGPVSWPEAFWFTMVWTEGFKIGISAFISKKLSMRFPRPNKTSEERRTPHAFYAFMFPEVKFQESHCISYSRSHLVSE</sequence>
<accession>A0A8X6NAG8</accession>
<comment type="caution">
    <text evidence="1">The sequence shown here is derived from an EMBL/GenBank/DDBJ whole genome shotgun (WGS) entry which is preliminary data.</text>
</comment>
<evidence type="ECO:0000313" key="2">
    <source>
        <dbReference type="Proteomes" id="UP000887013"/>
    </source>
</evidence>
<dbReference type="OrthoDB" id="10564672at2759"/>
<evidence type="ECO:0000313" key="1">
    <source>
        <dbReference type="EMBL" id="GFT03641.1"/>
    </source>
</evidence>
<dbReference type="Proteomes" id="UP000887013">
    <property type="component" value="Unassembled WGS sequence"/>
</dbReference>
<reference evidence="1" key="1">
    <citation type="submission" date="2020-08" db="EMBL/GenBank/DDBJ databases">
        <title>Multicomponent nature underlies the extraordinary mechanical properties of spider dragline silk.</title>
        <authorList>
            <person name="Kono N."/>
            <person name="Nakamura H."/>
            <person name="Mori M."/>
            <person name="Yoshida Y."/>
            <person name="Ohtoshi R."/>
            <person name="Malay A.D."/>
            <person name="Moran D.A.P."/>
            <person name="Tomita M."/>
            <person name="Numata K."/>
            <person name="Arakawa K."/>
        </authorList>
    </citation>
    <scope>NUCLEOTIDE SEQUENCE</scope>
</reference>
<proteinExistence type="predicted"/>